<comment type="similarity">
    <text evidence="1">Belongs to the peptidase C1 family.</text>
</comment>
<dbReference type="Pfam" id="PF00112">
    <property type="entry name" value="Peptidase_C1"/>
    <property type="match status" value="1"/>
</dbReference>
<dbReference type="OrthoDB" id="10253408at2759"/>
<reference evidence="8 9" key="1">
    <citation type="journal article" date="2014" name="Genome Biol. Evol.">
        <title>The genome of the myxosporean Thelohanellus kitauei shows adaptations to nutrient acquisition within its fish host.</title>
        <authorList>
            <person name="Yang Y."/>
            <person name="Xiong J."/>
            <person name="Zhou Z."/>
            <person name="Huo F."/>
            <person name="Miao W."/>
            <person name="Ran C."/>
            <person name="Liu Y."/>
            <person name="Zhang J."/>
            <person name="Feng J."/>
            <person name="Wang M."/>
            <person name="Wang M."/>
            <person name="Wang L."/>
            <person name="Yao B."/>
        </authorList>
    </citation>
    <scope>NUCLEOTIDE SEQUENCE [LARGE SCALE GENOMIC DNA]</scope>
    <source>
        <strain evidence="8">Wuqing</strain>
    </source>
</reference>
<evidence type="ECO:0000256" key="6">
    <source>
        <dbReference type="ARBA" id="ARBA00023157"/>
    </source>
</evidence>
<evidence type="ECO:0000259" key="7">
    <source>
        <dbReference type="SMART" id="SM00848"/>
    </source>
</evidence>
<proteinExistence type="inferred from homology"/>
<comment type="caution">
    <text evidence="8">The sequence shown here is derived from an EMBL/GenBank/DDBJ whole genome shotgun (WGS) entry which is preliminary data.</text>
</comment>
<dbReference type="SMART" id="SM00848">
    <property type="entry name" value="Inhibitor_I29"/>
    <property type="match status" value="1"/>
</dbReference>
<name>A0A0C2MRR6_THEKT</name>
<feature type="domain" description="Cathepsin propeptide inhibitor" evidence="7">
    <location>
        <begin position="27"/>
        <end position="82"/>
    </location>
</feature>
<dbReference type="PROSITE" id="PS00139">
    <property type="entry name" value="THIOL_PROTEASE_CYS"/>
    <property type="match status" value="1"/>
</dbReference>
<keyword evidence="2" id="KW-0645">Protease</keyword>
<dbReference type="InterPro" id="IPR013201">
    <property type="entry name" value="Prot_inhib_I29"/>
</dbReference>
<dbReference type="Gene3D" id="3.90.70.10">
    <property type="entry name" value="Cysteine proteinases"/>
    <property type="match status" value="1"/>
</dbReference>
<dbReference type="SUPFAM" id="SSF54001">
    <property type="entry name" value="Cysteine proteinases"/>
    <property type="match status" value="1"/>
</dbReference>
<dbReference type="GO" id="GO:0006508">
    <property type="term" value="P:proteolysis"/>
    <property type="evidence" value="ECO:0007669"/>
    <property type="project" value="UniProtKB-KW"/>
</dbReference>
<dbReference type="InterPro" id="IPR000169">
    <property type="entry name" value="Pept_cys_AS"/>
</dbReference>
<evidence type="ECO:0000256" key="3">
    <source>
        <dbReference type="ARBA" id="ARBA00022801"/>
    </source>
</evidence>
<gene>
    <name evidence="8" type="ORF">RF11_15709</name>
</gene>
<dbReference type="InterPro" id="IPR013128">
    <property type="entry name" value="Peptidase_C1A"/>
</dbReference>
<keyword evidence="9" id="KW-1185">Reference proteome</keyword>
<evidence type="ECO:0000256" key="2">
    <source>
        <dbReference type="ARBA" id="ARBA00022670"/>
    </source>
</evidence>
<evidence type="ECO:0000313" key="8">
    <source>
        <dbReference type="EMBL" id="KII69926.1"/>
    </source>
</evidence>
<dbReference type="AlphaFoldDB" id="A0A0C2MRR6"/>
<dbReference type="InterPro" id="IPR038765">
    <property type="entry name" value="Papain-like_cys_pep_sf"/>
</dbReference>
<dbReference type="InterPro" id="IPR000668">
    <property type="entry name" value="Peptidase_C1A_C"/>
</dbReference>
<evidence type="ECO:0000256" key="1">
    <source>
        <dbReference type="ARBA" id="ARBA00008455"/>
    </source>
</evidence>
<accession>A0A0C2MRR6</accession>
<dbReference type="PANTHER" id="PTHR12411">
    <property type="entry name" value="CYSTEINE PROTEASE FAMILY C1-RELATED"/>
    <property type="match status" value="1"/>
</dbReference>
<evidence type="ECO:0000313" key="9">
    <source>
        <dbReference type="Proteomes" id="UP000031668"/>
    </source>
</evidence>
<keyword evidence="6" id="KW-1015">Disulfide bond</keyword>
<organism evidence="8 9">
    <name type="scientific">Thelohanellus kitauei</name>
    <name type="common">Myxosporean</name>
    <dbReference type="NCBI Taxonomy" id="669202"/>
    <lineage>
        <taxon>Eukaryota</taxon>
        <taxon>Metazoa</taxon>
        <taxon>Cnidaria</taxon>
        <taxon>Myxozoa</taxon>
        <taxon>Myxosporea</taxon>
        <taxon>Bivalvulida</taxon>
        <taxon>Platysporina</taxon>
        <taxon>Myxobolidae</taxon>
        <taxon>Thelohanellus</taxon>
    </lineage>
</organism>
<keyword evidence="5" id="KW-0865">Zymogen</keyword>
<evidence type="ECO:0000256" key="4">
    <source>
        <dbReference type="ARBA" id="ARBA00022807"/>
    </source>
</evidence>
<evidence type="ECO:0000256" key="5">
    <source>
        <dbReference type="ARBA" id="ARBA00023145"/>
    </source>
</evidence>
<dbReference type="Proteomes" id="UP000031668">
    <property type="component" value="Unassembled WGS sequence"/>
</dbReference>
<dbReference type="EMBL" id="JWZT01002253">
    <property type="protein sequence ID" value="KII69926.1"/>
    <property type="molecule type" value="Genomic_DNA"/>
</dbReference>
<keyword evidence="4" id="KW-0788">Thiol protease</keyword>
<keyword evidence="3" id="KW-0378">Hydrolase</keyword>
<dbReference type="Pfam" id="PF08246">
    <property type="entry name" value="Inhibitor_I29"/>
    <property type="match status" value="1"/>
</dbReference>
<sequence>MKILLIYVLVYISQQDDFYKHDVDLKWKQYKSTYSLTFNEEEDRLRKEIFIKNHQYIEEHNAKNSELKLKMNKFGHLRSDEVLTNEVMKRTKITTSHDIRNIGDFPVRKSIDWRTYGVVSPIKNQLDCGSCYAFSGVLLSLTC</sequence>
<protein>
    <submittedName>
        <fullName evidence="8">Cathepsin L2</fullName>
    </submittedName>
</protein>
<dbReference type="GO" id="GO:0008234">
    <property type="term" value="F:cysteine-type peptidase activity"/>
    <property type="evidence" value="ECO:0007669"/>
    <property type="project" value="UniProtKB-KW"/>
</dbReference>